<dbReference type="GO" id="GO:0009252">
    <property type="term" value="P:peptidoglycan biosynthetic process"/>
    <property type="evidence" value="ECO:0007669"/>
    <property type="project" value="UniProtKB-KW"/>
</dbReference>
<evidence type="ECO:0000256" key="14">
    <source>
        <dbReference type="ARBA" id="ARBA00023316"/>
    </source>
</evidence>
<dbReference type="Gene3D" id="3.40.710.10">
    <property type="entry name" value="DD-peptidase/beta-lactamase superfamily"/>
    <property type="match status" value="1"/>
</dbReference>
<feature type="domain" description="Glycosyl transferase family 51" evidence="19">
    <location>
        <begin position="64"/>
        <end position="234"/>
    </location>
</feature>
<keyword evidence="11" id="KW-0573">Peptidoglycan synthesis</keyword>
<keyword evidence="6" id="KW-0645">Protease</keyword>
<evidence type="ECO:0000313" key="21">
    <source>
        <dbReference type="Proteomes" id="UP000239047"/>
    </source>
</evidence>
<dbReference type="InterPro" id="IPR050396">
    <property type="entry name" value="Glycosyltr_51/Transpeptidase"/>
</dbReference>
<dbReference type="GO" id="GO:0006508">
    <property type="term" value="P:proteolysis"/>
    <property type="evidence" value="ECO:0007669"/>
    <property type="project" value="UniProtKB-KW"/>
</dbReference>
<dbReference type="InterPro" id="IPR012338">
    <property type="entry name" value="Beta-lactam/transpept-like"/>
</dbReference>
<keyword evidence="17" id="KW-0175">Coiled coil</keyword>
<protein>
    <submittedName>
        <fullName evidence="20">Penicillin-binding protein</fullName>
    </submittedName>
</protein>
<keyword evidence="8" id="KW-0808">Transferase</keyword>
<dbReference type="InterPro" id="IPR001460">
    <property type="entry name" value="PCN-bd_Tpept"/>
</dbReference>
<proteinExistence type="inferred from homology"/>
<evidence type="ECO:0000256" key="15">
    <source>
        <dbReference type="ARBA" id="ARBA00034000"/>
    </source>
</evidence>
<keyword evidence="21" id="KW-1185">Reference proteome</keyword>
<evidence type="ECO:0000256" key="13">
    <source>
        <dbReference type="ARBA" id="ARBA00023268"/>
    </source>
</evidence>
<dbReference type="GO" id="GO:0030288">
    <property type="term" value="C:outer membrane-bounded periplasmic space"/>
    <property type="evidence" value="ECO:0007669"/>
    <property type="project" value="TreeGrafter"/>
</dbReference>
<gene>
    <name evidence="20" type="ORF">C4B60_10380</name>
</gene>
<evidence type="ECO:0000256" key="6">
    <source>
        <dbReference type="ARBA" id="ARBA00022670"/>
    </source>
</evidence>
<dbReference type="Proteomes" id="UP000239047">
    <property type="component" value="Unassembled WGS sequence"/>
</dbReference>
<comment type="caution">
    <text evidence="20">The sequence shown here is derived from an EMBL/GenBank/DDBJ whole genome shotgun (WGS) entry which is preliminary data.</text>
</comment>
<comment type="catalytic activity">
    <reaction evidence="15">
        <text>Preferential cleavage: (Ac)2-L-Lys-D-Ala-|-D-Ala. Also transpeptidation of peptidyl-alanyl moieties that are N-acyl substituents of D-alanine.</text>
        <dbReference type="EC" id="3.4.16.4"/>
    </reaction>
</comment>
<keyword evidence="5" id="KW-0121">Carboxypeptidase</keyword>
<dbReference type="GO" id="GO:0008360">
    <property type="term" value="P:regulation of cell shape"/>
    <property type="evidence" value="ECO:0007669"/>
    <property type="project" value="UniProtKB-KW"/>
</dbReference>
<evidence type="ECO:0000313" key="20">
    <source>
        <dbReference type="EMBL" id="PPA69998.1"/>
    </source>
</evidence>
<evidence type="ECO:0000256" key="8">
    <source>
        <dbReference type="ARBA" id="ARBA00022679"/>
    </source>
</evidence>
<dbReference type="GO" id="GO:0005886">
    <property type="term" value="C:plasma membrane"/>
    <property type="evidence" value="ECO:0007669"/>
    <property type="project" value="UniProtKB-SubCell"/>
</dbReference>
<keyword evidence="12" id="KW-0472">Membrane</keyword>
<dbReference type="GO" id="GO:0008955">
    <property type="term" value="F:peptidoglycan glycosyltransferase activity"/>
    <property type="evidence" value="ECO:0007669"/>
    <property type="project" value="UniProtKB-EC"/>
</dbReference>
<keyword evidence="4" id="KW-1003">Cell membrane</keyword>
<evidence type="ECO:0000256" key="10">
    <source>
        <dbReference type="ARBA" id="ARBA00022960"/>
    </source>
</evidence>
<evidence type="ECO:0000256" key="3">
    <source>
        <dbReference type="ARBA" id="ARBA00007739"/>
    </source>
</evidence>
<comment type="catalytic activity">
    <reaction evidence="16">
        <text>[GlcNAc-(1-&gt;4)-Mur2Ac(oyl-L-Ala-gamma-D-Glu-L-Lys-D-Ala-D-Ala)](n)-di-trans,octa-cis-undecaprenyl diphosphate + beta-D-GlcNAc-(1-&gt;4)-Mur2Ac(oyl-L-Ala-gamma-D-Glu-L-Lys-D-Ala-D-Ala)-di-trans,octa-cis-undecaprenyl diphosphate = [GlcNAc-(1-&gt;4)-Mur2Ac(oyl-L-Ala-gamma-D-Glu-L-Lys-D-Ala-D-Ala)](n+1)-di-trans,octa-cis-undecaprenyl diphosphate + di-trans,octa-cis-undecaprenyl diphosphate + H(+)</text>
        <dbReference type="Rhea" id="RHEA:23708"/>
        <dbReference type="Rhea" id="RHEA-COMP:9602"/>
        <dbReference type="Rhea" id="RHEA-COMP:9603"/>
        <dbReference type="ChEBI" id="CHEBI:15378"/>
        <dbReference type="ChEBI" id="CHEBI:58405"/>
        <dbReference type="ChEBI" id="CHEBI:60033"/>
        <dbReference type="ChEBI" id="CHEBI:78435"/>
        <dbReference type="EC" id="2.4.99.28"/>
    </reaction>
</comment>
<dbReference type="RefSeq" id="WP_104057948.1">
    <property type="nucleotide sequence ID" value="NZ_PREZ01000004.1"/>
</dbReference>
<evidence type="ECO:0000256" key="7">
    <source>
        <dbReference type="ARBA" id="ARBA00022676"/>
    </source>
</evidence>
<keyword evidence="7" id="KW-0328">Glycosyltransferase</keyword>
<evidence type="ECO:0000256" key="1">
    <source>
        <dbReference type="ARBA" id="ARBA00004236"/>
    </source>
</evidence>
<dbReference type="GO" id="GO:0071555">
    <property type="term" value="P:cell wall organization"/>
    <property type="evidence" value="ECO:0007669"/>
    <property type="project" value="UniProtKB-KW"/>
</dbReference>
<organism evidence="20 21">
    <name type="scientific">Jeotgalibacillus proteolyticus</name>
    <dbReference type="NCBI Taxonomy" id="2082395"/>
    <lineage>
        <taxon>Bacteria</taxon>
        <taxon>Bacillati</taxon>
        <taxon>Bacillota</taxon>
        <taxon>Bacilli</taxon>
        <taxon>Bacillales</taxon>
        <taxon>Caryophanaceae</taxon>
        <taxon>Jeotgalibacillus</taxon>
    </lineage>
</organism>
<dbReference type="Pfam" id="PF00912">
    <property type="entry name" value="Transgly"/>
    <property type="match status" value="1"/>
</dbReference>
<dbReference type="FunFam" id="1.10.3810.10:FF:000001">
    <property type="entry name" value="Penicillin-binding protein 1A"/>
    <property type="match status" value="1"/>
</dbReference>
<comment type="subcellular location">
    <subcellularLocation>
        <location evidence="1">Cell membrane</location>
    </subcellularLocation>
</comment>
<evidence type="ECO:0000256" key="17">
    <source>
        <dbReference type="SAM" id="Coils"/>
    </source>
</evidence>
<evidence type="ECO:0000259" key="18">
    <source>
        <dbReference type="Pfam" id="PF00905"/>
    </source>
</evidence>
<dbReference type="PANTHER" id="PTHR32282:SF11">
    <property type="entry name" value="PENICILLIN-BINDING PROTEIN 1B"/>
    <property type="match status" value="1"/>
</dbReference>
<name>A0A2S5GAH3_9BACL</name>
<keyword evidence="14" id="KW-0961">Cell wall biogenesis/degradation</keyword>
<dbReference type="Gene3D" id="1.10.3810.10">
    <property type="entry name" value="Biosynthetic peptidoglycan transglycosylase-like"/>
    <property type="match status" value="1"/>
</dbReference>
<dbReference type="InterPro" id="IPR023346">
    <property type="entry name" value="Lysozyme-like_dom_sf"/>
</dbReference>
<evidence type="ECO:0000256" key="11">
    <source>
        <dbReference type="ARBA" id="ARBA00022984"/>
    </source>
</evidence>
<evidence type="ECO:0000256" key="16">
    <source>
        <dbReference type="ARBA" id="ARBA00049902"/>
    </source>
</evidence>
<dbReference type="InterPro" id="IPR036950">
    <property type="entry name" value="PBP_transglycosylase"/>
</dbReference>
<dbReference type="SUPFAM" id="SSF53955">
    <property type="entry name" value="Lysozyme-like"/>
    <property type="match status" value="1"/>
</dbReference>
<dbReference type="Pfam" id="PF00905">
    <property type="entry name" value="Transpeptidase"/>
    <property type="match status" value="1"/>
</dbReference>
<sequence length="616" mass="69809">MRMTLGYAVIALLLPLCIIIWVLANQEFKSITSINEALAATVEDKQAFPKETSFLLDKDGNRFSKASYELRFHAESEEIPDFLRDIIVLSEDRNFYDHIGFDAGAIIRAVVKNLVFTHIQQGGSTITQQLARNLYLSQEKTYSRKITELVYAYEIEQSMTKEEILDSYLNNIYFNNGVYGIRSASLYYFKREPSELSNAEIAFLSAIPNNPGKYDPIDHFEETKKRQERLLDLMTEEKKLTETEAEQVKAEKIVLDVFQDKDDHPDYAAYVEFELKDLIALQEGYMEKLLESESEEEKEKLQHSLTKRTQEILTSGVIIHTALDPALQVKNTEALKSRLPYEGINGASVMIRNSTREIVSIVGGKDYQKYNFNRAFQAYRQPGSAIKPLLVFAPYIEHFSPELSQPIDARDFCINDYCPKNYGGLQYGEVSLSKSFVLSLNTPAVRLLEHTGIEDAFKTLTPFSFDRVVKEDYTAAAAVGGFTYGMSPFELTDAYTSFIDGSYKRSHAIQKVTASDGSLLYEWPDDSMSIWSPGTTDKMRQLLSAAATSGTGIPANVNKPYSGIKTGTTNQFFDFWTIGLTNEFTAGVWVGHDLPKSMESIEQDRPSQLIWRDMMK</sequence>
<dbReference type="GO" id="GO:0009002">
    <property type="term" value="F:serine-type D-Ala-D-Ala carboxypeptidase activity"/>
    <property type="evidence" value="ECO:0007669"/>
    <property type="project" value="UniProtKB-EC"/>
</dbReference>
<keyword evidence="13" id="KW-0511">Multifunctional enzyme</keyword>
<dbReference type="EMBL" id="PREZ01000004">
    <property type="protein sequence ID" value="PPA69998.1"/>
    <property type="molecule type" value="Genomic_DNA"/>
</dbReference>
<keyword evidence="10" id="KW-0133">Cell shape</keyword>
<dbReference type="InterPro" id="IPR001264">
    <property type="entry name" value="Glyco_trans_51"/>
</dbReference>
<evidence type="ECO:0000259" key="19">
    <source>
        <dbReference type="Pfam" id="PF00912"/>
    </source>
</evidence>
<comment type="similarity">
    <text evidence="3">In the N-terminal section; belongs to the glycosyltransferase 51 family.</text>
</comment>
<evidence type="ECO:0000256" key="4">
    <source>
        <dbReference type="ARBA" id="ARBA00022475"/>
    </source>
</evidence>
<dbReference type="SUPFAM" id="SSF56601">
    <property type="entry name" value="beta-lactamase/transpeptidase-like"/>
    <property type="match status" value="1"/>
</dbReference>
<evidence type="ECO:0000256" key="2">
    <source>
        <dbReference type="ARBA" id="ARBA00007090"/>
    </source>
</evidence>
<dbReference type="PANTHER" id="PTHR32282">
    <property type="entry name" value="BINDING PROTEIN TRANSPEPTIDASE, PUTATIVE-RELATED"/>
    <property type="match status" value="1"/>
</dbReference>
<evidence type="ECO:0000256" key="12">
    <source>
        <dbReference type="ARBA" id="ARBA00023136"/>
    </source>
</evidence>
<keyword evidence="9" id="KW-0378">Hydrolase</keyword>
<feature type="domain" description="Penicillin-binding protein transpeptidase" evidence="18">
    <location>
        <begin position="346"/>
        <end position="572"/>
    </location>
</feature>
<feature type="coiled-coil region" evidence="17">
    <location>
        <begin position="217"/>
        <end position="251"/>
    </location>
</feature>
<evidence type="ECO:0000256" key="5">
    <source>
        <dbReference type="ARBA" id="ARBA00022645"/>
    </source>
</evidence>
<dbReference type="OrthoDB" id="9766909at2"/>
<comment type="similarity">
    <text evidence="2">In the C-terminal section; belongs to the transpeptidase family.</text>
</comment>
<dbReference type="AlphaFoldDB" id="A0A2S5GAH3"/>
<accession>A0A2S5GAH3</accession>
<evidence type="ECO:0000256" key="9">
    <source>
        <dbReference type="ARBA" id="ARBA00022801"/>
    </source>
</evidence>
<dbReference type="GO" id="GO:0008658">
    <property type="term" value="F:penicillin binding"/>
    <property type="evidence" value="ECO:0007669"/>
    <property type="project" value="InterPro"/>
</dbReference>
<reference evidence="20 21" key="1">
    <citation type="submission" date="2018-02" db="EMBL/GenBank/DDBJ databases">
        <title>Jeotgalibacillus proteolyticum sp. nov. a protease producing bacterium isolated from ocean sediments of Laizhou Bay.</title>
        <authorList>
            <person name="Li Y."/>
        </authorList>
    </citation>
    <scope>NUCLEOTIDE SEQUENCE [LARGE SCALE GENOMIC DNA]</scope>
    <source>
        <strain evidence="20 21">22-7</strain>
    </source>
</reference>